<evidence type="ECO:0000313" key="2">
    <source>
        <dbReference type="Proteomes" id="UP000265631"/>
    </source>
</evidence>
<evidence type="ECO:0000313" key="1">
    <source>
        <dbReference type="EMBL" id="RFN43309.1"/>
    </source>
</evidence>
<dbReference type="EMBL" id="PXXK01000596">
    <property type="protein sequence ID" value="RFN43309.1"/>
    <property type="molecule type" value="Genomic_DNA"/>
</dbReference>
<sequence>MAISLFTTDEQRRLYYGKLNTTIAHKLIHMSFDEFQQELLWSYFEVFVARLKLSDAPSAIRRFVGVKTLAISKQKQGVFEITEFGHVFSGNNLIAF</sequence>
<gene>
    <name evidence="1" type="ORF">FIE12Z_12456</name>
</gene>
<name>A0A395M8C5_9HYPO</name>
<comment type="caution">
    <text evidence="1">The sequence shown here is derived from an EMBL/GenBank/DDBJ whole genome shotgun (WGS) entry which is preliminary data.</text>
</comment>
<dbReference type="Proteomes" id="UP000265631">
    <property type="component" value="Unassembled WGS sequence"/>
</dbReference>
<protein>
    <submittedName>
        <fullName evidence="1">Uncharacterized protein</fullName>
    </submittedName>
</protein>
<reference evidence="1 2" key="1">
    <citation type="journal article" date="2018" name="PLoS Pathog.">
        <title>Evolution of structural diversity of trichothecenes, a family of toxins produced by plant pathogenic and entomopathogenic fungi.</title>
        <authorList>
            <person name="Proctor R.H."/>
            <person name="McCormick S.P."/>
            <person name="Kim H.S."/>
            <person name="Cardoza R.E."/>
            <person name="Stanley A.M."/>
            <person name="Lindo L."/>
            <person name="Kelly A."/>
            <person name="Brown D.W."/>
            <person name="Lee T."/>
            <person name="Vaughan M.M."/>
            <person name="Alexander N.J."/>
            <person name="Busman M."/>
            <person name="Gutierrez S."/>
        </authorList>
    </citation>
    <scope>NUCLEOTIDE SEQUENCE [LARGE SCALE GENOMIC DNA]</scope>
    <source>
        <strain evidence="1 2">NRRL 13405</strain>
    </source>
</reference>
<organism evidence="1 2">
    <name type="scientific">Fusarium flagelliforme</name>
    <dbReference type="NCBI Taxonomy" id="2675880"/>
    <lineage>
        <taxon>Eukaryota</taxon>
        <taxon>Fungi</taxon>
        <taxon>Dikarya</taxon>
        <taxon>Ascomycota</taxon>
        <taxon>Pezizomycotina</taxon>
        <taxon>Sordariomycetes</taxon>
        <taxon>Hypocreomycetidae</taxon>
        <taxon>Hypocreales</taxon>
        <taxon>Nectriaceae</taxon>
        <taxon>Fusarium</taxon>
        <taxon>Fusarium incarnatum-equiseti species complex</taxon>
    </lineage>
</organism>
<accession>A0A395M8C5</accession>
<keyword evidence="2" id="KW-1185">Reference proteome</keyword>
<proteinExistence type="predicted"/>
<dbReference type="AlphaFoldDB" id="A0A395M8C5"/>